<reference evidence="1 2" key="1">
    <citation type="journal article" date="2024" name="Plant Biotechnol. J.">
        <title>Genome and CRISPR/Cas9 system of a widespread forest tree (Populus alba) in the world.</title>
        <authorList>
            <person name="Liu Y.J."/>
            <person name="Jiang P.F."/>
            <person name="Han X.M."/>
            <person name="Li X.Y."/>
            <person name="Wang H.M."/>
            <person name="Wang Y.J."/>
            <person name="Wang X.X."/>
            <person name="Zeng Q.Y."/>
        </authorList>
    </citation>
    <scope>NUCLEOTIDE SEQUENCE [LARGE SCALE GENOMIC DNA]</scope>
    <source>
        <strain evidence="2">cv. PAL-ZL1</strain>
    </source>
</reference>
<organism evidence="1 2">
    <name type="scientific">Populus alba</name>
    <name type="common">White poplar</name>
    <dbReference type="NCBI Taxonomy" id="43335"/>
    <lineage>
        <taxon>Eukaryota</taxon>
        <taxon>Viridiplantae</taxon>
        <taxon>Streptophyta</taxon>
        <taxon>Embryophyta</taxon>
        <taxon>Tracheophyta</taxon>
        <taxon>Spermatophyta</taxon>
        <taxon>Magnoliopsida</taxon>
        <taxon>eudicotyledons</taxon>
        <taxon>Gunneridae</taxon>
        <taxon>Pentapetalae</taxon>
        <taxon>rosids</taxon>
        <taxon>fabids</taxon>
        <taxon>Malpighiales</taxon>
        <taxon>Salicaceae</taxon>
        <taxon>Saliceae</taxon>
        <taxon>Populus</taxon>
    </lineage>
</organism>
<protein>
    <submittedName>
        <fullName evidence="1">Uncharacterized protein</fullName>
    </submittedName>
</protein>
<sequence length="70" mass="8080">MRKRKTTMKMMIAPSKSITVEKEIHYQSLLRPEDKKDGGRIVGGWRRQTTLLTVAWDLDFDLCDVSVLKG</sequence>
<accession>A0ACC4BHC7</accession>
<evidence type="ECO:0000313" key="1">
    <source>
        <dbReference type="EMBL" id="KAL3577477.1"/>
    </source>
</evidence>
<dbReference type="EMBL" id="RCHU02000010">
    <property type="protein sequence ID" value="KAL3577477.1"/>
    <property type="molecule type" value="Genomic_DNA"/>
</dbReference>
<keyword evidence="2" id="KW-1185">Reference proteome</keyword>
<dbReference type="Proteomes" id="UP000309997">
    <property type="component" value="Unassembled WGS sequence"/>
</dbReference>
<comment type="caution">
    <text evidence="1">The sequence shown here is derived from an EMBL/GenBank/DDBJ whole genome shotgun (WGS) entry which is preliminary data.</text>
</comment>
<evidence type="ECO:0000313" key="2">
    <source>
        <dbReference type="Proteomes" id="UP000309997"/>
    </source>
</evidence>
<gene>
    <name evidence="1" type="ORF">D5086_018981</name>
</gene>
<name>A0ACC4BHC7_POPAL</name>
<proteinExistence type="predicted"/>